<dbReference type="RefSeq" id="WP_279933522.1">
    <property type="nucleotide sequence ID" value="NZ_JARWBG010000110.1"/>
</dbReference>
<protein>
    <submittedName>
        <fullName evidence="1">Uncharacterized protein</fullName>
    </submittedName>
</protein>
<evidence type="ECO:0000313" key="2">
    <source>
        <dbReference type="Proteomes" id="UP001223144"/>
    </source>
</evidence>
<evidence type="ECO:0000313" key="1">
    <source>
        <dbReference type="EMBL" id="MDH2394103.1"/>
    </source>
</evidence>
<accession>A0ABT6HZF9</accession>
<reference evidence="1 2" key="1">
    <citation type="submission" date="2023-04" db="EMBL/GenBank/DDBJ databases">
        <title>Streptomyces chengmaiensis sp. nov. isolated from the stem of mangrove plant in Hainan.</title>
        <authorList>
            <person name="Huang X."/>
            <person name="Zhou S."/>
            <person name="Chu X."/>
            <person name="Xie Y."/>
            <person name="Lin Y."/>
        </authorList>
    </citation>
    <scope>NUCLEOTIDE SEQUENCE [LARGE SCALE GENOMIC DNA]</scope>
    <source>
        <strain evidence="1 2">HNM0663</strain>
    </source>
</reference>
<dbReference type="EMBL" id="JARWBG010000110">
    <property type="protein sequence ID" value="MDH2394103.1"/>
    <property type="molecule type" value="Genomic_DNA"/>
</dbReference>
<gene>
    <name evidence="1" type="ORF">QCN29_36300</name>
</gene>
<comment type="caution">
    <text evidence="1">The sequence shown here is derived from an EMBL/GenBank/DDBJ whole genome shotgun (WGS) entry which is preliminary data.</text>
</comment>
<dbReference type="Proteomes" id="UP001223144">
    <property type="component" value="Unassembled WGS sequence"/>
</dbReference>
<sequence length="68" mass="7523">MNANCIADNGTGKLRLVVDGVIEFATDCPSTEVRHFVNQVNLLDEEKGSFRIEASQGVRWTADMQIPD</sequence>
<name>A0ABT6HZF9_9ACTN</name>
<keyword evidence="2" id="KW-1185">Reference proteome</keyword>
<proteinExistence type="predicted"/>
<organism evidence="1 2">
    <name type="scientific">Streptomyces chengmaiensis</name>
    <dbReference type="NCBI Taxonomy" id="3040919"/>
    <lineage>
        <taxon>Bacteria</taxon>
        <taxon>Bacillati</taxon>
        <taxon>Actinomycetota</taxon>
        <taxon>Actinomycetes</taxon>
        <taxon>Kitasatosporales</taxon>
        <taxon>Streptomycetaceae</taxon>
        <taxon>Streptomyces</taxon>
    </lineage>
</organism>